<evidence type="ECO:0000256" key="1">
    <source>
        <dbReference type="ARBA" id="ARBA00001913"/>
    </source>
</evidence>
<feature type="binding site" evidence="6">
    <location>
        <position position="156"/>
    </location>
    <ligand>
        <name>Ca(2+)</name>
        <dbReference type="ChEBI" id="CHEBI:29108"/>
    </ligand>
</feature>
<reference evidence="8" key="1">
    <citation type="submission" date="2021-10" db="EMBL/GenBank/DDBJ databases">
        <title>Tropical sea cucumber genome reveals ecological adaptation and Cuvierian tubules defense mechanism.</title>
        <authorList>
            <person name="Chen T."/>
        </authorList>
    </citation>
    <scope>NUCLEOTIDE SEQUENCE</scope>
    <source>
        <strain evidence="8">Nanhai2018</strain>
        <tissue evidence="8">Muscle</tissue>
    </source>
</reference>
<feature type="transmembrane region" description="Helical" evidence="7">
    <location>
        <begin position="27"/>
        <end position="46"/>
    </location>
</feature>
<dbReference type="InterPro" id="IPR009283">
    <property type="entry name" value="Apyrase"/>
</dbReference>
<dbReference type="PANTHER" id="PTHR13023:SF3">
    <property type="entry name" value="SOLUBLE CALCIUM-ACTIVATED NUCLEOTIDASE 1"/>
    <property type="match status" value="1"/>
</dbReference>
<dbReference type="PANTHER" id="PTHR13023">
    <property type="entry name" value="APYRASE"/>
    <property type="match status" value="1"/>
</dbReference>
<dbReference type="Pfam" id="PF06079">
    <property type="entry name" value="Apyrase"/>
    <property type="match status" value="1"/>
</dbReference>
<dbReference type="GO" id="GO:0004382">
    <property type="term" value="F:GDP phosphatase activity"/>
    <property type="evidence" value="ECO:0007669"/>
    <property type="project" value="TreeGrafter"/>
</dbReference>
<keyword evidence="4 6" id="KW-0106">Calcium</keyword>
<dbReference type="GO" id="GO:0045134">
    <property type="term" value="F:UDP phosphatase activity"/>
    <property type="evidence" value="ECO:0007669"/>
    <property type="project" value="TreeGrafter"/>
</dbReference>
<evidence type="ECO:0000256" key="2">
    <source>
        <dbReference type="ARBA" id="ARBA00022723"/>
    </source>
</evidence>
<dbReference type="GO" id="GO:0005509">
    <property type="term" value="F:calcium ion binding"/>
    <property type="evidence" value="ECO:0007669"/>
    <property type="project" value="InterPro"/>
</dbReference>
<evidence type="ECO:0000256" key="7">
    <source>
        <dbReference type="SAM" id="Phobius"/>
    </source>
</evidence>
<evidence type="ECO:0000256" key="6">
    <source>
        <dbReference type="PIRSR" id="PIRSR609283-1"/>
    </source>
</evidence>
<dbReference type="OrthoDB" id="25028at2759"/>
<keyword evidence="3" id="KW-0378">Hydrolase</keyword>
<comment type="cofactor">
    <cofactor evidence="1 6">
        <name>Ca(2+)</name>
        <dbReference type="ChEBI" id="CHEBI:29108"/>
    </cofactor>
</comment>
<evidence type="ECO:0000256" key="5">
    <source>
        <dbReference type="ARBA" id="ARBA00025738"/>
    </source>
</evidence>
<dbReference type="EMBL" id="JAIZAY010000008">
    <property type="protein sequence ID" value="KAJ8038047.1"/>
    <property type="molecule type" value="Genomic_DNA"/>
</dbReference>
<name>A0A9Q1C455_HOLLE</name>
<comment type="similarity">
    <text evidence="5">Belongs to the apyrase family.</text>
</comment>
<dbReference type="GO" id="GO:0030166">
    <property type="term" value="P:proteoglycan biosynthetic process"/>
    <property type="evidence" value="ECO:0007669"/>
    <property type="project" value="TreeGrafter"/>
</dbReference>
<accession>A0A9Q1C455</accession>
<keyword evidence="7" id="KW-0472">Membrane</keyword>
<gene>
    <name evidence="8" type="ORF">HOLleu_19018</name>
</gene>
<sequence length="239" mass="26385">MPGGYKGSLKGVGDIRMGSPAVRFKKNIVLGTAVIMLLVLLVFLLLPDTKNNGIAVSNYSRGSDFVHFTTNALYNRTYPLTPPKSTPNGRKYRIGLISDLDTNSKSTDKKHLWNAYYLKGDLTINNYHDTVTVEFDSEPVTLSSQLAQGGRGMELSELICFNGKLYTVDDRTGVVYEVQDSTVVPWIILPDGDGASGKGGSKVNGWPKRRVCCLLEDWVKNGQQQLENWSTTFLSGLKQ</sequence>
<evidence type="ECO:0000313" key="8">
    <source>
        <dbReference type="EMBL" id="KAJ8038047.1"/>
    </source>
</evidence>
<keyword evidence="7" id="KW-0812">Transmembrane</keyword>
<feature type="binding site" evidence="6">
    <location>
        <position position="157"/>
    </location>
    <ligand>
        <name>Ca(2+)</name>
        <dbReference type="ChEBI" id="CHEBI:29108"/>
    </ligand>
</feature>
<dbReference type="Proteomes" id="UP001152320">
    <property type="component" value="Chromosome 8"/>
</dbReference>
<protein>
    <submittedName>
        <fullName evidence="8">Soluble calcium-activated nucleotidase 1</fullName>
    </submittedName>
</protein>
<evidence type="ECO:0000256" key="3">
    <source>
        <dbReference type="ARBA" id="ARBA00022801"/>
    </source>
</evidence>
<keyword evidence="7" id="KW-1133">Transmembrane helix</keyword>
<keyword evidence="2 6" id="KW-0479">Metal-binding</keyword>
<dbReference type="AlphaFoldDB" id="A0A9Q1C455"/>
<comment type="caution">
    <text evidence="8">The sequence shown here is derived from an EMBL/GenBank/DDBJ whole genome shotgun (WGS) entry which is preliminary data.</text>
</comment>
<organism evidence="8 9">
    <name type="scientific">Holothuria leucospilota</name>
    <name type="common">Black long sea cucumber</name>
    <name type="synonym">Mertensiothuria leucospilota</name>
    <dbReference type="NCBI Taxonomy" id="206669"/>
    <lineage>
        <taxon>Eukaryota</taxon>
        <taxon>Metazoa</taxon>
        <taxon>Echinodermata</taxon>
        <taxon>Eleutherozoa</taxon>
        <taxon>Echinozoa</taxon>
        <taxon>Holothuroidea</taxon>
        <taxon>Aspidochirotacea</taxon>
        <taxon>Aspidochirotida</taxon>
        <taxon>Holothuriidae</taxon>
        <taxon>Holothuria</taxon>
    </lineage>
</organism>
<evidence type="ECO:0000313" key="9">
    <source>
        <dbReference type="Proteomes" id="UP001152320"/>
    </source>
</evidence>
<dbReference type="Gene3D" id="2.120.10.100">
    <property type="entry name" value="Apyrase"/>
    <property type="match status" value="1"/>
</dbReference>
<dbReference type="InterPro" id="IPR036258">
    <property type="entry name" value="Apyrase_sf"/>
</dbReference>
<dbReference type="SUPFAM" id="SSF101887">
    <property type="entry name" value="Apyrase"/>
    <property type="match status" value="1"/>
</dbReference>
<evidence type="ECO:0000256" key="4">
    <source>
        <dbReference type="ARBA" id="ARBA00022837"/>
    </source>
</evidence>
<keyword evidence="9" id="KW-1185">Reference proteome</keyword>
<proteinExistence type="inferred from homology"/>